<keyword evidence="1" id="KW-0812">Transmembrane</keyword>
<proteinExistence type="predicted"/>
<dbReference type="AlphaFoldDB" id="A0A8J4HET9"/>
<reference evidence="2" key="1">
    <citation type="journal article" date="2020" name="mSystems">
        <title>Genome- and Community-Level Interaction Insights into Carbon Utilization and Element Cycling Functions of Hydrothermarchaeota in Hydrothermal Sediment.</title>
        <authorList>
            <person name="Zhou Z."/>
            <person name="Liu Y."/>
            <person name="Xu W."/>
            <person name="Pan J."/>
            <person name="Luo Z.H."/>
            <person name="Li M."/>
        </authorList>
    </citation>
    <scope>NUCLEOTIDE SEQUENCE</scope>
    <source>
        <strain evidence="2">SpSt-997</strain>
    </source>
</reference>
<evidence type="ECO:0000313" key="2">
    <source>
        <dbReference type="EMBL" id="HGC43996.1"/>
    </source>
</evidence>
<protein>
    <recommendedName>
        <fullName evidence="3">Cyd operon protein YbgT</fullName>
    </recommendedName>
</protein>
<comment type="caution">
    <text evidence="2">The sequence shown here is derived from an EMBL/GenBank/DDBJ whole genome shotgun (WGS) entry which is preliminary data.</text>
</comment>
<dbReference type="EMBL" id="DTQM01000234">
    <property type="protein sequence ID" value="HGC43996.1"/>
    <property type="molecule type" value="Genomic_DNA"/>
</dbReference>
<sequence>MKTLIKFLGLAGVLFLALLLAVVAGDYGPWYFAWLVGTTMIVLIAAAGAVLMETQTSAGRRDEEF</sequence>
<evidence type="ECO:0000256" key="1">
    <source>
        <dbReference type="SAM" id="Phobius"/>
    </source>
</evidence>
<name>A0A8J4HET9_9PROT</name>
<evidence type="ECO:0008006" key="3">
    <source>
        <dbReference type="Google" id="ProtNLM"/>
    </source>
</evidence>
<keyword evidence="1" id="KW-0472">Membrane</keyword>
<feature type="transmembrane region" description="Helical" evidence="1">
    <location>
        <begin position="34"/>
        <end position="52"/>
    </location>
</feature>
<accession>A0A8J4HET9</accession>
<keyword evidence="1" id="KW-1133">Transmembrane helix</keyword>
<gene>
    <name evidence="2" type="ORF">ENY07_12375</name>
</gene>
<organism evidence="2">
    <name type="scientific">Acidicaldus sp</name>
    <dbReference type="NCBI Taxonomy" id="1872105"/>
    <lineage>
        <taxon>Bacteria</taxon>
        <taxon>Pseudomonadati</taxon>
        <taxon>Pseudomonadota</taxon>
        <taxon>Alphaproteobacteria</taxon>
        <taxon>Acetobacterales</taxon>
        <taxon>Acetobacteraceae</taxon>
        <taxon>Acidicaldus</taxon>
    </lineage>
</organism>